<evidence type="ECO:0000313" key="5">
    <source>
        <dbReference type="Proteomes" id="UP001149165"/>
    </source>
</evidence>
<dbReference type="SUPFAM" id="SSF50129">
    <property type="entry name" value="GroES-like"/>
    <property type="match status" value="1"/>
</dbReference>
<dbReference type="SMART" id="SM00829">
    <property type="entry name" value="PKS_ER"/>
    <property type="match status" value="1"/>
</dbReference>
<gene>
    <name evidence="4" type="ORF">N7456_008031</name>
</gene>
<comment type="similarity">
    <text evidence="1">Belongs to the zinc-containing alcohol dehydrogenase family.</text>
</comment>
<evidence type="ECO:0000256" key="1">
    <source>
        <dbReference type="ARBA" id="ARBA00008072"/>
    </source>
</evidence>
<dbReference type="Pfam" id="PF00107">
    <property type="entry name" value="ADH_zinc_N"/>
    <property type="match status" value="1"/>
</dbReference>
<dbReference type="CDD" id="cd08249">
    <property type="entry name" value="enoyl_reductase_like"/>
    <property type="match status" value="1"/>
</dbReference>
<dbReference type="AlphaFoldDB" id="A0A9W9FBS3"/>
<keyword evidence="2" id="KW-0560">Oxidoreductase</keyword>
<dbReference type="Pfam" id="PF08240">
    <property type="entry name" value="ADH_N"/>
    <property type="match status" value="1"/>
</dbReference>
<evidence type="ECO:0000313" key="4">
    <source>
        <dbReference type="EMBL" id="KAJ5097310.1"/>
    </source>
</evidence>
<dbReference type="InterPro" id="IPR047122">
    <property type="entry name" value="Trans-enoyl_RdTase-like"/>
</dbReference>
<organism evidence="4 5">
    <name type="scientific">Penicillium angulare</name>
    <dbReference type="NCBI Taxonomy" id="116970"/>
    <lineage>
        <taxon>Eukaryota</taxon>
        <taxon>Fungi</taxon>
        <taxon>Dikarya</taxon>
        <taxon>Ascomycota</taxon>
        <taxon>Pezizomycotina</taxon>
        <taxon>Eurotiomycetes</taxon>
        <taxon>Eurotiomycetidae</taxon>
        <taxon>Eurotiales</taxon>
        <taxon>Aspergillaceae</taxon>
        <taxon>Penicillium</taxon>
    </lineage>
</organism>
<dbReference type="InterPro" id="IPR036291">
    <property type="entry name" value="NAD(P)-bd_dom_sf"/>
</dbReference>
<dbReference type="OrthoDB" id="10257049at2759"/>
<proteinExistence type="inferred from homology"/>
<feature type="domain" description="Enoyl reductase (ER)" evidence="3">
    <location>
        <begin position="9"/>
        <end position="337"/>
    </location>
</feature>
<dbReference type="GO" id="GO:0016651">
    <property type="term" value="F:oxidoreductase activity, acting on NAD(P)H"/>
    <property type="evidence" value="ECO:0007669"/>
    <property type="project" value="InterPro"/>
</dbReference>
<dbReference type="InterPro" id="IPR013154">
    <property type="entry name" value="ADH-like_N"/>
</dbReference>
<keyword evidence="5" id="KW-1185">Reference proteome</keyword>
<dbReference type="Gene3D" id="3.40.50.720">
    <property type="entry name" value="NAD(P)-binding Rossmann-like Domain"/>
    <property type="match status" value="1"/>
</dbReference>
<dbReference type="InterPro" id="IPR020843">
    <property type="entry name" value="ER"/>
</dbReference>
<sequence>MPHSAIWISSSNELSVQEIQEQYKPLEAQTLIKVAYSGINPADLKHGEYMGILDCVAGYDFSGTVIEAGPGSRFSPGCKVAGLTAAMNPRPHKHGSHQEYMIAPDSMVFAVPAHMPMDIAATLGVVMRTAIDGLFCQLGLPDPESSSASGGILIWGGASGVGTVAIQLAAAAGLSPILTTASPHNHNEMRKLGATHCFNYRDDDVLDQIRAFTRQSGIQLSMAFDTIGYAGTPHMVDWCYSCCDEGAKVVTTIPHANALKCFATRMDDITFDGPNGRTTYPARREDAVRTSKILEWAVENLRSFSMPTVRTVSGYEAAIEAIIESAKGHSSFEKIVVKHDTNN</sequence>
<evidence type="ECO:0000259" key="3">
    <source>
        <dbReference type="SMART" id="SM00829"/>
    </source>
</evidence>
<reference evidence="4" key="2">
    <citation type="journal article" date="2023" name="IMA Fungus">
        <title>Comparative genomic study of the Penicillium genus elucidates a diverse pangenome and 15 lateral gene transfer events.</title>
        <authorList>
            <person name="Petersen C."/>
            <person name="Sorensen T."/>
            <person name="Nielsen M.R."/>
            <person name="Sondergaard T.E."/>
            <person name="Sorensen J.L."/>
            <person name="Fitzpatrick D.A."/>
            <person name="Frisvad J.C."/>
            <person name="Nielsen K.L."/>
        </authorList>
    </citation>
    <scope>NUCLEOTIDE SEQUENCE</scope>
    <source>
        <strain evidence="4">IBT 30069</strain>
    </source>
</reference>
<reference evidence="4" key="1">
    <citation type="submission" date="2022-11" db="EMBL/GenBank/DDBJ databases">
        <authorList>
            <person name="Petersen C."/>
        </authorList>
    </citation>
    <scope>NUCLEOTIDE SEQUENCE</scope>
    <source>
        <strain evidence="4">IBT 30069</strain>
    </source>
</reference>
<dbReference type="InterPro" id="IPR011032">
    <property type="entry name" value="GroES-like_sf"/>
</dbReference>
<dbReference type="Proteomes" id="UP001149165">
    <property type="component" value="Unassembled WGS sequence"/>
</dbReference>
<comment type="caution">
    <text evidence="4">The sequence shown here is derived from an EMBL/GenBank/DDBJ whole genome shotgun (WGS) entry which is preliminary data.</text>
</comment>
<dbReference type="InterPro" id="IPR013149">
    <property type="entry name" value="ADH-like_C"/>
</dbReference>
<dbReference type="SUPFAM" id="SSF51735">
    <property type="entry name" value="NAD(P)-binding Rossmann-fold domains"/>
    <property type="match status" value="1"/>
</dbReference>
<name>A0A9W9FBS3_9EURO</name>
<dbReference type="EMBL" id="JAPQKH010000005">
    <property type="protein sequence ID" value="KAJ5097310.1"/>
    <property type="molecule type" value="Genomic_DNA"/>
</dbReference>
<dbReference type="PANTHER" id="PTHR45348">
    <property type="entry name" value="HYPOTHETICAL OXIDOREDUCTASE (EUROFUNG)"/>
    <property type="match status" value="1"/>
</dbReference>
<dbReference type="Gene3D" id="3.90.180.10">
    <property type="entry name" value="Medium-chain alcohol dehydrogenases, catalytic domain"/>
    <property type="match status" value="1"/>
</dbReference>
<dbReference type="PANTHER" id="PTHR45348:SF7">
    <property type="entry name" value="ZINC BINDING OXIDOREDUCTASE, PUTATIVE-RELATED"/>
    <property type="match status" value="1"/>
</dbReference>
<evidence type="ECO:0000256" key="2">
    <source>
        <dbReference type="ARBA" id="ARBA00023002"/>
    </source>
</evidence>
<protein>
    <recommendedName>
        <fullName evidence="3">Enoyl reductase (ER) domain-containing protein</fullName>
    </recommendedName>
</protein>
<accession>A0A9W9FBS3</accession>